<evidence type="ECO:0000313" key="3">
    <source>
        <dbReference type="EMBL" id="NOL52027.1"/>
    </source>
</evidence>
<gene>
    <name evidence="3" type="ORF">HKX39_07610</name>
</gene>
<feature type="domain" description="DUF1468" evidence="2">
    <location>
        <begin position="9"/>
        <end position="139"/>
    </location>
</feature>
<feature type="transmembrane region" description="Helical" evidence="1">
    <location>
        <begin position="39"/>
        <end position="57"/>
    </location>
</feature>
<dbReference type="Pfam" id="PF07331">
    <property type="entry name" value="TctB"/>
    <property type="match status" value="1"/>
</dbReference>
<keyword evidence="1" id="KW-0472">Membrane</keyword>
<dbReference type="RefSeq" id="WP_171680727.1">
    <property type="nucleotide sequence ID" value="NZ_JABGBN010000006.1"/>
</dbReference>
<accession>A0A849PAV3</accession>
<keyword evidence="4" id="KW-1185">Reference proteome</keyword>
<keyword evidence="1" id="KW-1133">Transmembrane helix</keyword>
<dbReference type="Proteomes" id="UP000537862">
    <property type="component" value="Unassembled WGS sequence"/>
</dbReference>
<evidence type="ECO:0000259" key="2">
    <source>
        <dbReference type="Pfam" id="PF07331"/>
    </source>
</evidence>
<evidence type="ECO:0000313" key="4">
    <source>
        <dbReference type="Proteomes" id="UP000537862"/>
    </source>
</evidence>
<evidence type="ECO:0000256" key="1">
    <source>
        <dbReference type="SAM" id="Phobius"/>
    </source>
</evidence>
<dbReference type="InterPro" id="IPR009936">
    <property type="entry name" value="DUF1468"/>
</dbReference>
<dbReference type="EMBL" id="JABGBN010000006">
    <property type="protein sequence ID" value="NOL52027.1"/>
    <property type="molecule type" value="Genomic_DNA"/>
</dbReference>
<proteinExistence type="predicted"/>
<reference evidence="3 4" key="1">
    <citation type="submission" date="2020-05" db="EMBL/GenBank/DDBJ databases">
        <authorList>
            <person name="Niu N."/>
        </authorList>
    </citation>
    <scope>NUCLEOTIDE SEQUENCE [LARGE SCALE GENOMIC DNA]</scope>
    <source>
        <strain evidence="3 4">3340-03</strain>
    </source>
</reference>
<keyword evidence="1" id="KW-0812">Transmembrane</keyword>
<feature type="transmembrane region" description="Helical" evidence="1">
    <location>
        <begin position="78"/>
        <end position="106"/>
    </location>
</feature>
<organism evidence="3 4">
    <name type="scientific">Pelistega suis</name>
    <dbReference type="NCBI Taxonomy" id="1631957"/>
    <lineage>
        <taxon>Bacteria</taxon>
        <taxon>Pseudomonadati</taxon>
        <taxon>Pseudomonadota</taxon>
        <taxon>Betaproteobacteria</taxon>
        <taxon>Burkholderiales</taxon>
        <taxon>Alcaligenaceae</taxon>
        <taxon>Pelistega</taxon>
    </lineage>
</organism>
<name>A0A849PAV3_9BURK</name>
<sequence>MSLTDRTLGFITLLVAIFLTIYGYDLEAPFSYEPIGPKAFPLIIAFALGLCGITLIIKGGNPITPNPRGANIRIFIMLVFIAIYAFTFQWLGFVISTIIMVTLVGHLFEAKWWHATCAGIVIGIGFFVLFDKLLDVILPVGILGELL</sequence>
<comment type="caution">
    <text evidence="3">The sequence shown here is derived from an EMBL/GenBank/DDBJ whole genome shotgun (WGS) entry which is preliminary data.</text>
</comment>
<feature type="transmembrane region" description="Helical" evidence="1">
    <location>
        <begin position="112"/>
        <end position="130"/>
    </location>
</feature>
<dbReference type="AlphaFoldDB" id="A0A849PAV3"/>
<protein>
    <submittedName>
        <fullName evidence="3">Tripartite tricarboxylate transporter TctB family protein</fullName>
    </submittedName>
</protein>